<protein>
    <submittedName>
        <fullName evidence="2">Uncharacterized protein</fullName>
    </submittedName>
</protein>
<proteinExistence type="predicted"/>
<reference evidence="2 3" key="1">
    <citation type="journal article" date="2014" name="Nat. Genet.">
        <title>Genome and transcriptome of the porcine whipworm Trichuris suis.</title>
        <authorList>
            <person name="Jex A.R."/>
            <person name="Nejsum P."/>
            <person name="Schwarz E.M."/>
            <person name="Hu L."/>
            <person name="Young N.D."/>
            <person name="Hall R.S."/>
            <person name="Korhonen P.K."/>
            <person name="Liao S."/>
            <person name="Thamsborg S."/>
            <person name="Xia J."/>
            <person name="Xu P."/>
            <person name="Wang S."/>
            <person name="Scheerlinck J.P."/>
            <person name="Hofmann A."/>
            <person name="Sternberg P.W."/>
            <person name="Wang J."/>
            <person name="Gasser R.B."/>
        </authorList>
    </citation>
    <scope>NUCLEOTIDE SEQUENCE [LARGE SCALE GENOMIC DNA]</scope>
    <source>
        <strain evidence="2">DCEP-RM93F</strain>
        <strain evidence="1">DCEP-RM93M</strain>
    </source>
</reference>
<organism evidence="2">
    <name type="scientific">Trichuris suis</name>
    <name type="common">pig whipworm</name>
    <dbReference type="NCBI Taxonomy" id="68888"/>
    <lineage>
        <taxon>Eukaryota</taxon>
        <taxon>Metazoa</taxon>
        <taxon>Ecdysozoa</taxon>
        <taxon>Nematoda</taxon>
        <taxon>Enoplea</taxon>
        <taxon>Dorylaimia</taxon>
        <taxon>Trichinellida</taxon>
        <taxon>Trichuridae</taxon>
        <taxon>Trichuris</taxon>
    </lineage>
</organism>
<dbReference type="EMBL" id="KL363198">
    <property type="protein sequence ID" value="KFD55637.1"/>
    <property type="molecule type" value="Genomic_DNA"/>
</dbReference>
<evidence type="ECO:0000313" key="3">
    <source>
        <dbReference type="Proteomes" id="UP000030764"/>
    </source>
</evidence>
<dbReference type="Proteomes" id="UP000030758">
    <property type="component" value="Unassembled WGS sequence"/>
</dbReference>
<dbReference type="Proteomes" id="UP000030764">
    <property type="component" value="Unassembled WGS sequence"/>
</dbReference>
<sequence>WEDNGSLDESIYPEDASLDNGKAAKELNASLSMFSTACDCTQSIAFRCSVRAAESVLGSSMPSGTEAIQLLLEKWGLCTRLQPSREKRPSEQIPLSWQNKFTESKPLSEEEARHYLVERYFHSFKILTSAYV</sequence>
<dbReference type="EMBL" id="KL367508">
    <property type="protein sequence ID" value="KFD68049.1"/>
    <property type="molecule type" value="Genomic_DNA"/>
</dbReference>
<evidence type="ECO:0000313" key="1">
    <source>
        <dbReference type="EMBL" id="KFD55637.1"/>
    </source>
</evidence>
<feature type="non-terminal residue" evidence="2">
    <location>
        <position position="1"/>
    </location>
</feature>
<evidence type="ECO:0000313" key="2">
    <source>
        <dbReference type="EMBL" id="KFD68049.1"/>
    </source>
</evidence>
<accession>A0A085NF03</accession>
<name>A0A085NF03_9BILA</name>
<feature type="non-terminal residue" evidence="2">
    <location>
        <position position="132"/>
    </location>
</feature>
<gene>
    <name evidence="1" type="ORF">M513_03385</name>
    <name evidence="2" type="ORF">M514_03385</name>
</gene>
<dbReference type="AlphaFoldDB" id="A0A085NF03"/>
<keyword evidence="3" id="KW-1185">Reference proteome</keyword>